<reference evidence="3 4" key="1">
    <citation type="submission" date="2019-03" db="EMBL/GenBank/DDBJ databases">
        <title>Genomic Encyclopedia of Type Strains, Phase III (KMG-III): the genomes of soil and plant-associated and newly described type strains.</title>
        <authorList>
            <person name="Whitman W."/>
        </authorList>
    </citation>
    <scope>NUCLEOTIDE SEQUENCE [LARGE SCALE GENOMIC DNA]</scope>
    <source>
        <strain evidence="3 4">CECT 8976</strain>
    </source>
</reference>
<evidence type="ECO:0000313" key="4">
    <source>
        <dbReference type="Proteomes" id="UP000295611"/>
    </source>
</evidence>
<keyword evidence="2" id="KW-0812">Transmembrane</keyword>
<dbReference type="Pfam" id="PF02321">
    <property type="entry name" value="OEP"/>
    <property type="match status" value="2"/>
</dbReference>
<keyword evidence="2" id="KW-0564">Palmitate</keyword>
<dbReference type="Gene3D" id="1.20.1600.10">
    <property type="entry name" value="Outer membrane efflux proteins (OEP)"/>
    <property type="match status" value="1"/>
</dbReference>
<accession>A0A4R7B561</accession>
<dbReference type="PANTHER" id="PTHR30203:SF25">
    <property type="entry name" value="OUTER MEMBRANE PROTEIN-RELATED"/>
    <property type="match status" value="1"/>
</dbReference>
<comment type="subcellular location">
    <subcellularLocation>
        <location evidence="2">Cell membrane</location>
        <topology evidence="2">Lipid-anchor</topology>
    </subcellularLocation>
</comment>
<dbReference type="PROSITE" id="PS51257">
    <property type="entry name" value="PROKAR_LIPOPROTEIN"/>
    <property type="match status" value="1"/>
</dbReference>
<dbReference type="OrthoDB" id="9770517at2"/>
<protein>
    <submittedName>
        <fullName evidence="3">NodT family efflux transporter outer membrane factor (OMF) lipoprotein</fullName>
    </submittedName>
</protein>
<name>A0A4R7B561_9NEIS</name>
<evidence type="ECO:0000256" key="2">
    <source>
        <dbReference type="RuleBase" id="RU362097"/>
    </source>
</evidence>
<evidence type="ECO:0000313" key="3">
    <source>
        <dbReference type="EMBL" id="TDR79748.1"/>
    </source>
</evidence>
<dbReference type="InterPro" id="IPR003423">
    <property type="entry name" value="OMP_efflux"/>
</dbReference>
<dbReference type="GO" id="GO:0015562">
    <property type="term" value="F:efflux transmembrane transporter activity"/>
    <property type="evidence" value="ECO:0007669"/>
    <property type="project" value="InterPro"/>
</dbReference>
<sequence length="468" mass="49468">MAKPWWWAMLAAAGLAGCAVGPDYQRPQMALPAHFGVAGTVLTEAVPAQGWWRAFDEPVLNDLVARALRQNLDVQAAWARVRQARALASAAGGADWPQLSLSAQQTRDRLSLRGEQFANIPFANPQNQFTDTRAGLSASWELDLFGYNARSVEAATARAGSAEAMAQATALATAADVARNYLDLRALQQRAQLAARSAELAAETLRLTRLQQQAGEVGQLAVNQAEAAARNAAAALPPLQAGLRADLDALAVLTGVAPHDLDAQLAPAAPLSDPRGVIGVGLPSELLLRRPDVRRAERDLAAASADVGVATAAQYPRFSLVGSFGVDAVHQGQLTEQASRFWSVGPALSLPLFTGGALSNQLKARQAAYDAALASYRKTVLQALADTETALMRFDRDSARLDEVAGVRRAAESTLDLTRRRVAVGEASQLEALQADSQLLQASDAWVQACAARSATLVGLYQSLGGGW</sequence>
<dbReference type="RefSeq" id="WP_133680754.1">
    <property type="nucleotide sequence ID" value="NZ_SNZP01000007.1"/>
</dbReference>
<dbReference type="EMBL" id="SNZP01000007">
    <property type="protein sequence ID" value="TDR79748.1"/>
    <property type="molecule type" value="Genomic_DNA"/>
</dbReference>
<gene>
    <name evidence="3" type="ORF">DFP86_107112</name>
</gene>
<comment type="caution">
    <text evidence="3">The sequence shown here is derived from an EMBL/GenBank/DDBJ whole genome shotgun (WGS) entry which is preliminary data.</text>
</comment>
<comment type="similarity">
    <text evidence="1 2">Belongs to the outer membrane factor (OMF) (TC 1.B.17) family.</text>
</comment>
<evidence type="ECO:0000256" key="1">
    <source>
        <dbReference type="ARBA" id="ARBA00007613"/>
    </source>
</evidence>
<dbReference type="Proteomes" id="UP000295611">
    <property type="component" value="Unassembled WGS sequence"/>
</dbReference>
<keyword evidence="2" id="KW-0472">Membrane</keyword>
<dbReference type="SUPFAM" id="SSF56954">
    <property type="entry name" value="Outer membrane efflux proteins (OEP)"/>
    <property type="match status" value="1"/>
</dbReference>
<dbReference type="GO" id="GO:0005886">
    <property type="term" value="C:plasma membrane"/>
    <property type="evidence" value="ECO:0007669"/>
    <property type="project" value="UniProtKB-SubCell"/>
</dbReference>
<dbReference type="PANTHER" id="PTHR30203">
    <property type="entry name" value="OUTER MEMBRANE CATION EFFLUX PROTEIN"/>
    <property type="match status" value="1"/>
</dbReference>
<dbReference type="InterPro" id="IPR010131">
    <property type="entry name" value="MdtP/NodT-like"/>
</dbReference>
<dbReference type="NCBIfam" id="TIGR01845">
    <property type="entry name" value="outer_NodT"/>
    <property type="match status" value="1"/>
</dbReference>
<keyword evidence="4" id="KW-1185">Reference proteome</keyword>
<dbReference type="AlphaFoldDB" id="A0A4R7B561"/>
<dbReference type="Gene3D" id="2.20.200.10">
    <property type="entry name" value="Outer membrane efflux proteins (OEP)"/>
    <property type="match status" value="1"/>
</dbReference>
<keyword evidence="2" id="KW-1134">Transmembrane beta strand</keyword>
<keyword evidence="2 3" id="KW-0449">Lipoprotein</keyword>
<proteinExistence type="inferred from homology"/>
<organism evidence="3 4">
    <name type="scientific">Paludibacterium purpuratum</name>
    <dbReference type="NCBI Taxonomy" id="1144873"/>
    <lineage>
        <taxon>Bacteria</taxon>
        <taxon>Pseudomonadati</taxon>
        <taxon>Pseudomonadota</taxon>
        <taxon>Betaproteobacteria</taxon>
        <taxon>Neisseriales</taxon>
        <taxon>Chromobacteriaceae</taxon>
        <taxon>Paludibacterium</taxon>
    </lineage>
</organism>